<reference evidence="1 2" key="2">
    <citation type="journal article" date="2015" name="Stand. Genomic Sci.">
        <title>High quality draft genomic sequence of Arenimonas donghaensis DSM 18148(T).</title>
        <authorList>
            <person name="Chen F."/>
            <person name="Wang H."/>
            <person name="Cao Y."/>
            <person name="Li X."/>
            <person name="Wang G."/>
        </authorList>
    </citation>
    <scope>NUCLEOTIDE SEQUENCE [LARGE SCALE GENOMIC DNA]</scope>
    <source>
        <strain evidence="1 2">HO3-R19</strain>
    </source>
</reference>
<dbReference type="EMBL" id="AVCJ01000015">
    <property type="protein sequence ID" value="KFL36466.1"/>
    <property type="molecule type" value="Genomic_DNA"/>
</dbReference>
<sequence>MSIHSDNPDHGFQFPGLFEICAMGSAEADLHLVMPMVLEALGLTVYRDRLSIKPSVKGNYVSVTLVFEAHSREDYDAAHGALREHPAVKWTL</sequence>
<dbReference type="Gene3D" id="3.30.70.260">
    <property type="match status" value="1"/>
</dbReference>
<accession>A0A087MHW3</accession>
<protein>
    <submittedName>
        <fullName evidence="1">Uncharacterized protein</fullName>
    </submittedName>
</protein>
<dbReference type="SUPFAM" id="SSF117991">
    <property type="entry name" value="YbeD/HP0495-like"/>
    <property type="match status" value="1"/>
</dbReference>
<organism evidence="1 2">
    <name type="scientific">Arenimonas donghaensis DSM 18148 = HO3-R19</name>
    <dbReference type="NCBI Taxonomy" id="1121014"/>
    <lineage>
        <taxon>Bacteria</taxon>
        <taxon>Pseudomonadati</taxon>
        <taxon>Pseudomonadota</taxon>
        <taxon>Gammaproteobacteria</taxon>
        <taxon>Lysobacterales</taxon>
        <taxon>Lysobacteraceae</taxon>
        <taxon>Arenimonas</taxon>
    </lineage>
</organism>
<dbReference type="OrthoDB" id="9793424at2"/>
<dbReference type="STRING" id="1121014.N788_12945"/>
<dbReference type="Proteomes" id="UP000029085">
    <property type="component" value="Unassembled WGS sequence"/>
</dbReference>
<name>A0A087MHW3_9GAMM</name>
<evidence type="ECO:0000313" key="2">
    <source>
        <dbReference type="Proteomes" id="UP000029085"/>
    </source>
</evidence>
<dbReference type="AlphaFoldDB" id="A0A087MHW3"/>
<reference evidence="2" key="1">
    <citation type="submission" date="2013-08" db="EMBL/GenBank/DDBJ databases">
        <title>Genome sequencing of Arenimonas donghaensis.</title>
        <authorList>
            <person name="Chen F."/>
            <person name="Wang G."/>
        </authorList>
    </citation>
    <scope>NUCLEOTIDE SEQUENCE [LARGE SCALE GENOMIC DNA]</scope>
    <source>
        <strain evidence="2">HO3-R19</strain>
    </source>
</reference>
<dbReference type="PATRIC" id="fig|1121014.3.peg.1655"/>
<evidence type="ECO:0000313" key="1">
    <source>
        <dbReference type="EMBL" id="KFL36466.1"/>
    </source>
</evidence>
<dbReference type="InterPro" id="IPR027471">
    <property type="entry name" value="YbeD-like_sf"/>
</dbReference>
<dbReference type="RefSeq" id="WP_034223732.1">
    <property type="nucleotide sequence ID" value="NZ_AVCJ01000015.1"/>
</dbReference>
<dbReference type="Pfam" id="PF04359">
    <property type="entry name" value="DUF493"/>
    <property type="match status" value="1"/>
</dbReference>
<keyword evidence="2" id="KW-1185">Reference proteome</keyword>
<dbReference type="InterPro" id="IPR007454">
    <property type="entry name" value="UPF0250_YbeD-like"/>
</dbReference>
<proteinExistence type="predicted"/>
<comment type="caution">
    <text evidence="1">The sequence shown here is derived from an EMBL/GenBank/DDBJ whole genome shotgun (WGS) entry which is preliminary data.</text>
</comment>
<gene>
    <name evidence="1" type="ORF">N788_12945</name>
</gene>